<protein>
    <submittedName>
        <fullName evidence="1">Uncharacterized protein</fullName>
    </submittedName>
</protein>
<dbReference type="Proteomes" id="UP000606194">
    <property type="component" value="Unassembled WGS sequence"/>
</dbReference>
<reference evidence="1" key="1">
    <citation type="journal article" date="2014" name="Int. J. Syst. Evol. Microbiol.">
        <title>Complete genome sequence of Corynebacterium casei LMG S-19264T (=DSM 44701T), isolated from a smear-ripened cheese.</title>
        <authorList>
            <consortium name="US DOE Joint Genome Institute (JGI-PGF)"/>
            <person name="Walter F."/>
            <person name="Albersmeier A."/>
            <person name="Kalinowski J."/>
            <person name="Ruckert C."/>
        </authorList>
    </citation>
    <scope>NUCLEOTIDE SEQUENCE</scope>
    <source>
        <strain evidence="1">JCM 4386</strain>
    </source>
</reference>
<proteinExistence type="predicted"/>
<reference evidence="1" key="2">
    <citation type="submission" date="2020-09" db="EMBL/GenBank/DDBJ databases">
        <authorList>
            <person name="Sun Q."/>
            <person name="Ohkuma M."/>
        </authorList>
    </citation>
    <scope>NUCLEOTIDE SEQUENCE</scope>
    <source>
        <strain evidence="1">JCM 4386</strain>
    </source>
</reference>
<organism evidence="1 2">
    <name type="scientific">Streptomyces humidus</name>
    <dbReference type="NCBI Taxonomy" id="52259"/>
    <lineage>
        <taxon>Bacteria</taxon>
        <taxon>Bacillati</taxon>
        <taxon>Actinomycetota</taxon>
        <taxon>Actinomycetes</taxon>
        <taxon>Kitasatosporales</taxon>
        <taxon>Streptomycetaceae</taxon>
        <taxon>Streptomyces</taxon>
    </lineage>
</organism>
<evidence type="ECO:0000313" key="1">
    <source>
        <dbReference type="EMBL" id="GGR92116.1"/>
    </source>
</evidence>
<gene>
    <name evidence="1" type="ORF">GCM10010269_34120</name>
</gene>
<accession>A0A918FWD4</accession>
<comment type="caution">
    <text evidence="1">The sequence shown here is derived from an EMBL/GenBank/DDBJ whole genome shotgun (WGS) entry which is preliminary data.</text>
</comment>
<dbReference type="EMBL" id="BMTL01000012">
    <property type="protein sequence ID" value="GGR92116.1"/>
    <property type="molecule type" value="Genomic_DNA"/>
</dbReference>
<keyword evidence="2" id="KW-1185">Reference proteome</keyword>
<dbReference type="AlphaFoldDB" id="A0A918FWD4"/>
<name>A0A918FWD4_9ACTN</name>
<dbReference type="RefSeq" id="WP_190150105.1">
    <property type="nucleotide sequence ID" value="NZ_BMTL01000012.1"/>
</dbReference>
<evidence type="ECO:0000313" key="2">
    <source>
        <dbReference type="Proteomes" id="UP000606194"/>
    </source>
</evidence>
<sequence length="122" mass="13270">MDARVLVVTVSLQRIEYCALLATAVGEVGDGDAVIELQEHTVQGGSFQDPERAFAFPGIRRLQLAHNILERSPQSGPRDDGGPFFLSVALVAGCRARGREGDVQREADASFLMTRDVWSVMP</sequence>